<name>F8MCZ9_NEUT8</name>
<dbReference type="GeneID" id="20822849"/>
<sequence length="65" mass="6941">MVAEETSRHGSTAGGALNVSLKINIPAQKRNRSNESVGERVPSSWVGWGGPLIATPVDVVQIWKT</sequence>
<evidence type="ECO:0000313" key="2">
    <source>
        <dbReference type="Proteomes" id="UP000008065"/>
    </source>
</evidence>
<dbReference type="RefSeq" id="XP_009847796.1">
    <property type="nucleotide sequence ID" value="XM_009849494.1"/>
</dbReference>
<dbReference type="AlphaFoldDB" id="F8MCZ9"/>
<evidence type="ECO:0000313" key="1">
    <source>
        <dbReference type="EMBL" id="EGO60543.1"/>
    </source>
</evidence>
<protein>
    <submittedName>
        <fullName evidence="1">Uncharacterized protein</fullName>
    </submittedName>
</protein>
<dbReference type="HOGENOM" id="CLU_2850259_0_0_1"/>
<dbReference type="KEGG" id="nte:NEUTE1DRAFT115765"/>
<reference evidence="2" key="1">
    <citation type="journal article" date="2011" name="Genetics">
        <title>Massive changes in genome architecture accompany the transition to self-fertility in the filamentous fungus Neurospora tetrasperma.</title>
        <authorList>
            <person name="Ellison C.E."/>
            <person name="Stajich J.E."/>
            <person name="Jacobson D.J."/>
            <person name="Natvig D.O."/>
            <person name="Lapidus A."/>
            <person name="Foster B."/>
            <person name="Aerts A."/>
            <person name="Riley R."/>
            <person name="Lindquist E.A."/>
            <person name="Grigoriev I.V."/>
            <person name="Taylor J.W."/>
        </authorList>
    </citation>
    <scope>NUCLEOTIDE SEQUENCE [LARGE SCALE GENOMIC DNA]</scope>
    <source>
        <strain evidence="2">FGSC 2508 / P0657</strain>
    </source>
</reference>
<gene>
    <name evidence="1" type="ORF">NEUTE1DRAFT_115765</name>
</gene>
<dbReference type="Proteomes" id="UP000008065">
    <property type="component" value="Unassembled WGS sequence"/>
</dbReference>
<accession>F8MCZ9</accession>
<proteinExistence type="predicted"/>
<dbReference type="EMBL" id="GL891302">
    <property type="protein sequence ID" value="EGO60543.1"/>
    <property type="molecule type" value="Genomic_DNA"/>
</dbReference>
<organism evidence="1 2">
    <name type="scientific">Neurospora tetrasperma (strain FGSC 2508 / ATCC MYA-4615 / P0657)</name>
    <dbReference type="NCBI Taxonomy" id="510951"/>
    <lineage>
        <taxon>Eukaryota</taxon>
        <taxon>Fungi</taxon>
        <taxon>Dikarya</taxon>
        <taxon>Ascomycota</taxon>
        <taxon>Pezizomycotina</taxon>
        <taxon>Sordariomycetes</taxon>
        <taxon>Sordariomycetidae</taxon>
        <taxon>Sordariales</taxon>
        <taxon>Sordariaceae</taxon>
        <taxon>Neurospora</taxon>
    </lineage>
</organism>
<dbReference type="VEuPathDB" id="FungiDB:NEUTE1DRAFT_115765"/>
<keyword evidence="2" id="KW-1185">Reference proteome</keyword>